<dbReference type="Gene3D" id="3.40.50.1860">
    <property type="match status" value="2"/>
</dbReference>
<dbReference type="InterPro" id="IPR001920">
    <property type="entry name" value="Asp/Glu_race"/>
</dbReference>
<evidence type="ECO:0000313" key="4">
    <source>
        <dbReference type="Proteomes" id="UP000613743"/>
    </source>
</evidence>
<dbReference type="EMBL" id="BMPZ01000019">
    <property type="protein sequence ID" value="GGI93305.1"/>
    <property type="molecule type" value="Genomic_DNA"/>
</dbReference>
<dbReference type="SUPFAM" id="SSF53681">
    <property type="entry name" value="Aspartate/glutamate racemase"/>
    <property type="match status" value="2"/>
</dbReference>
<keyword evidence="4" id="KW-1185">Reference proteome</keyword>
<dbReference type="AlphaFoldDB" id="A0A917NFM5"/>
<gene>
    <name evidence="3" type="primary">racD</name>
    <name evidence="3" type="ORF">GCM10009332_33230</name>
</gene>
<reference evidence="3" key="1">
    <citation type="journal article" date="2014" name="Int. J. Syst. Evol. Microbiol.">
        <title>Complete genome sequence of Corynebacterium casei LMG S-19264T (=DSM 44701T), isolated from a smear-ripened cheese.</title>
        <authorList>
            <consortium name="US DOE Joint Genome Institute (JGI-PGF)"/>
            <person name="Walter F."/>
            <person name="Albersmeier A."/>
            <person name="Kalinowski J."/>
            <person name="Ruckert C."/>
        </authorList>
    </citation>
    <scope>NUCLEOTIDE SEQUENCE</scope>
    <source>
        <strain evidence="3">JCM 30804</strain>
    </source>
</reference>
<dbReference type="InterPro" id="IPR004380">
    <property type="entry name" value="Asp_race"/>
</dbReference>
<accession>A0A917NFM5</accession>
<dbReference type="Pfam" id="PF01177">
    <property type="entry name" value="Asp_Glu_race"/>
    <property type="match status" value="1"/>
</dbReference>
<keyword evidence="2" id="KW-0413">Isomerase</keyword>
<dbReference type="PANTHER" id="PTHR21198:SF7">
    <property type="entry name" value="ASPARTATE-GLUTAMATE RACEMASE FAMILY"/>
    <property type="match status" value="1"/>
</dbReference>
<organism evidence="3 4">
    <name type="scientific">Shewanella gelidii</name>
    <dbReference type="NCBI Taxonomy" id="1642821"/>
    <lineage>
        <taxon>Bacteria</taxon>
        <taxon>Pseudomonadati</taxon>
        <taxon>Pseudomonadota</taxon>
        <taxon>Gammaproteobacteria</taxon>
        <taxon>Alteromonadales</taxon>
        <taxon>Shewanellaceae</taxon>
        <taxon>Shewanella</taxon>
    </lineage>
</organism>
<evidence type="ECO:0000313" key="3">
    <source>
        <dbReference type="EMBL" id="GGI93305.1"/>
    </source>
</evidence>
<comment type="similarity">
    <text evidence="1">Belongs to the aspartate/glutamate racemases family.</text>
</comment>
<dbReference type="InterPro" id="IPR015942">
    <property type="entry name" value="Asp/Glu/hydantoin_racemase"/>
</dbReference>
<proteinExistence type="inferred from homology"/>
<evidence type="ECO:0000256" key="1">
    <source>
        <dbReference type="ARBA" id="ARBA00007847"/>
    </source>
</evidence>
<dbReference type="RefSeq" id="WP_188923064.1">
    <property type="nucleotide sequence ID" value="NZ_BMPZ01000019.1"/>
</dbReference>
<dbReference type="Proteomes" id="UP000613743">
    <property type="component" value="Unassembled WGS sequence"/>
</dbReference>
<protein>
    <submittedName>
        <fullName evidence="3">Aspartate racemase</fullName>
    </submittedName>
</protein>
<dbReference type="PANTHER" id="PTHR21198">
    <property type="entry name" value="GLUTAMATE RACEMASE"/>
    <property type="match status" value="1"/>
</dbReference>
<dbReference type="GO" id="GO:0047661">
    <property type="term" value="F:amino-acid racemase activity"/>
    <property type="evidence" value="ECO:0007669"/>
    <property type="project" value="InterPro"/>
</dbReference>
<reference evidence="3" key="2">
    <citation type="submission" date="2020-09" db="EMBL/GenBank/DDBJ databases">
        <authorList>
            <person name="Sun Q."/>
            <person name="Ohkuma M."/>
        </authorList>
    </citation>
    <scope>NUCLEOTIDE SEQUENCE</scope>
    <source>
        <strain evidence="3">JCM 30804</strain>
    </source>
</reference>
<dbReference type="NCBIfam" id="TIGR00035">
    <property type="entry name" value="asp_race"/>
    <property type="match status" value="1"/>
</dbReference>
<sequence>MKTIGLLGGMSWESTTSYYKAINTEVNRILGGLHSAKIVLVSVNFEPIAQLQVAGQWNQAAELLSQNAQQLESAGADILLICTNTMHKIADEVVQEIRIPLLHIADCTAKQIQVSKLNKVALLGTQFTMEQPFYQQRLKQAYAQTADETCSLELDILIPTPQQRQLVHQIIFEELCHGIINPESKSALIKIINQLQQQGAQGIILGCTELALLINAHSVDIAVFDTTLIHAKAAVEFALTASD</sequence>
<name>A0A917NFM5_9GAMM</name>
<comment type="caution">
    <text evidence="3">The sequence shown here is derived from an EMBL/GenBank/DDBJ whole genome shotgun (WGS) entry which is preliminary data.</text>
</comment>
<evidence type="ECO:0000256" key="2">
    <source>
        <dbReference type="ARBA" id="ARBA00023235"/>
    </source>
</evidence>